<organism evidence="1">
    <name type="scientific">bioreactor metagenome</name>
    <dbReference type="NCBI Taxonomy" id="1076179"/>
    <lineage>
        <taxon>unclassified sequences</taxon>
        <taxon>metagenomes</taxon>
        <taxon>ecological metagenomes</taxon>
    </lineage>
</organism>
<sequence>MLAQIGAECCQRLGHVVTRLQSFQPLHVVGAEQDFRRVFPVRKVHAMRLPRLLRALPQSACRQRNFHPGGIGIATDPGRGWRHAQQILHRIAPTRRWPAGQPDHTGVLGRAGALALEAGAVFDQPITLRHFACCEAIGKQSHGQSAEPGGRHRNAAGCRLQRELAAQPQHGRKVGDAQGFERHMFFQPLLLGGCDGLGGAARVLREIPPHAKALLLLPAVQRLQQLQSRVAHAGRKAFVEAIAHGRFKPWRGFRKGLQLGLGGAAIRLPVGCRAQAGGLLKRGNV</sequence>
<accession>A0A644XV96</accession>
<dbReference type="AlphaFoldDB" id="A0A644XV96"/>
<proteinExistence type="predicted"/>
<dbReference type="EMBL" id="VSSQ01003311">
    <property type="protein sequence ID" value="MPM20095.1"/>
    <property type="molecule type" value="Genomic_DNA"/>
</dbReference>
<protein>
    <submittedName>
        <fullName evidence="1">Uncharacterized protein</fullName>
    </submittedName>
</protein>
<comment type="caution">
    <text evidence="1">The sequence shown here is derived from an EMBL/GenBank/DDBJ whole genome shotgun (WGS) entry which is preliminary data.</text>
</comment>
<evidence type="ECO:0000313" key="1">
    <source>
        <dbReference type="EMBL" id="MPM20095.1"/>
    </source>
</evidence>
<reference evidence="1" key="1">
    <citation type="submission" date="2019-08" db="EMBL/GenBank/DDBJ databases">
        <authorList>
            <person name="Kucharzyk K."/>
            <person name="Murdoch R.W."/>
            <person name="Higgins S."/>
            <person name="Loffler F."/>
        </authorList>
    </citation>
    <scope>NUCLEOTIDE SEQUENCE</scope>
</reference>
<name>A0A644XV96_9ZZZZ</name>
<gene>
    <name evidence="1" type="ORF">SDC9_66524</name>
</gene>